<accession>A0A815QG24</accession>
<reference evidence="1" key="1">
    <citation type="submission" date="2021-02" db="EMBL/GenBank/DDBJ databases">
        <authorList>
            <person name="Nowell W R."/>
        </authorList>
    </citation>
    <scope>NUCLEOTIDE SEQUENCE</scope>
</reference>
<protein>
    <submittedName>
        <fullName evidence="1">Uncharacterized protein</fullName>
    </submittedName>
</protein>
<gene>
    <name evidence="2" type="ORF">JXQ802_LOCUS53388</name>
    <name evidence="1" type="ORF">PYM288_LOCUS36999</name>
</gene>
<dbReference type="Proteomes" id="UP000663854">
    <property type="component" value="Unassembled WGS sequence"/>
</dbReference>
<organism evidence="1 3">
    <name type="scientific">Rotaria sordida</name>
    <dbReference type="NCBI Taxonomy" id="392033"/>
    <lineage>
        <taxon>Eukaryota</taxon>
        <taxon>Metazoa</taxon>
        <taxon>Spiralia</taxon>
        <taxon>Gnathifera</taxon>
        <taxon>Rotifera</taxon>
        <taxon>Eurotatoria</taxon>
        <taxon>Bdelloidea</taxon>
        <taxon>Philodinida</taxon>
        <taxon>Philodinidae</taxon>
        <taxon>Rotaria</taxon>
    </lineage>
</organism>
<sequence length="382" mass="44200">MTSPFMDEDGDLATYLFQSDSQLEHVTINDCTLFIINDDDIGICTRLTHLSVVLEGMHPVFILIKHLPNIHELKVKIRSQQCIGQELPNTKGIKSCNTLHSVTFTGWIKYFDHMEMFFATFGSTIESLFLNIDLMFRGVDGKRLEQSLLDKMPRLSSLDLIIHSTVADSDPLEIETFQSFTWKQFNPIVYWNDSYAHQHTIFTLPYKSDRFKHLSNEFISSCISNRPVSLCFERVHSLSLITTTPLTLKTFQFIEKVFPNVKTLELTDCIKHPLDESEEDRSVIAVNEDILFDTTLQIPSVTEFCFFIWTKYDNYKTFRRLLALFPNLVYLELGTTACDKSTKHKFKMCPLQWTYKAVGTICNKRVDTPLYMPRIALALSKH</sequence>
<dbReference type="AlphaFoldDB" id="A0A815QG24"/>
<dbReference type="EMBL" id="CAJNOH010007638">
    <property type="protein sequence ID" value="CAF1462369.1"/>
    <property type="molecule type" value="Genomic_DNA"/>
</dbReference>
<evidence type="ECO:0000313" key="3">
    <source>
        <dbReference type="Proteomes" id="UP000663854"/>
    </source>
</evidence>
<evidence type="ECO:0000313" key="4">
    <source>
        <dbReference type="Proteomes" id="UP000663870"/>
    </source>
</evidence>
<dbReference type="EMBL" id="CAJNOL010009297">
    <property type="protein sequence ID" value="CAF1642397.1"/>
    <property type="molecule type" value="Genomic_DNA"/>
</dbReference>
<comment type="caution">
    <text evidence="1">The sequence shown here is derived from an EMBL/GenBank/DDBJ whole genome shotgun (WGS) entry which is preliminary data.</text>
</comment>
<name>A0A815QG24_9BILA</name>
<dbReference type="SUPFAM" id="SSF52047">
    <property type="entry name" value="RNI-like"/>
    <property type="match status" value="1"/>
</dbReference>
<evidence type="ECO:0000313" key="1">
    <source>
        <dbReference type="EMBL" id="CAF1462369.1"/>
    </source>
</evidence>
<dbReference type="Proteomes" id="UP000663870">
    <property type="component" value="Unassembled WGS sequence"/>
</dbReference>
<keyword evidence="4" id="KW-1185">Reference proteome</keyword>
<proteinExistence type="predicted"/>
<evidence type="ECO:0000313" key="2">
    <source>
        <dbReference type="EMBL" id="CAF1642397.1"/>
    </source>
</evidence>